<protein>
    <submittedName>
        <fullName evidence="2">Transposase</fullName>
    </submittedName>
</protein>
<evidence type="ECO:0000313" key="3">
    <source>
        <dbReference type="Proteomes" id="UP000823618"/>
    </source>
</evidence>
<dbReference type="EMBL" id="JADIML010000202">
    <property type="protein sequence ID" value="MBO8463733.1"/>
    <property type="molecule type" value="Genomic_DNA"/>
</dbReference>
<dbReference type="InterPro" id="IPR002560">
    <property type="entry name" value="Transposase_DDE"/>
</dbReference>
<sequence length="34" mass="4109">MEYFVCDLWSPYAEIGRSIFPNAKLIADRYHFVR</sequence>
<reference evidence="2" key="1">
    <citation type="submission" date="2020-10" db="EMBL/GenBank/DDBJ databases">
        <authorList>
            <person name="Gilroy R."/>
        </authorList>
    </citation>
    <scope>NUCLEOTIDE SEQUENCE</scope>
    <source>
        <strain evidence="2">E3-2379</strain>
    </source>
</reference>
<dbReference type="Pfam" id="PF01610">
    <property type="entry name" value="DDE_Tnp_ISL3"/>
    <property type="match status" value="1"/>
</dbReference>
<evidence type="ECO:0000259" key="1">
    <source>
        <dbReference type="Pfam" id="PF01610"/>
    </source>
</evidence>
<name>A0A9D9I0S1_9FIRM</name>
<proteinExistence type="predicted"/>
<accession>A0A9D9I0S1</accession>
<dbReference type="Proteomes" id="UP000823618">
    <property type="component" value="Unassembled WGS sequence"/>
</dbReference>
<feature type="non-terminal residue" evidence="2">
    <location>
        <position position="34"/>
    </location>
</feature>
<feature type="domain" description="Transposase IS204/IS1001/IS1096/IS1165 DDE" evidence="1">
    <location>
        <begin position="2"/>
        <end position="34"/>
    </location>
</feature>
<reference evidence="2" key="2">
    <citation type="journal article" date="2021" name="PeerJ">
        <title>Extensive microbial diversity within the chicken gut microbiome revealed by metagenomics and culture.</title>
        <authorList>
            <person name="Gilroy R."/>
            <person name="Ravi A."/>
            <person name="Getino M."/>
            <person name="Pursley I."/>
            <person name="Horton D.L."/>
            <person name="Alikhan N.F."/>
            <person name="Baker D."/>
            <person name="Gharbi K."/>
            <person name="Hall N."/>
            <person name="Watson M."/>
            <person name="Adriaenssens E.M."/>
            <person name="Foster-Nyarko E."/>
            <person name="Jarju S."/>
            <person name="Secka A."/>
            <person name="Antonio M."/>
            <person name="Oren A."/>
            <person name="Chaudhuri R.R."/>
            <person name="La Ragione R."/>
            <person name="Hildebrand F."/>
            <person name="Pallen M.J."/>
        </authorList>
    </citation>
    <scope>NUCLEOTIDE SEQUENCE</scope>
    <source>
        <strain evidence="2">E3-2379</strain>
    </source>
</reference>
<gene>
    <name evidence="2" type="ORF">IAC13_07375</name>
</gene>
<comment type="caution">
    <text evidence="2">The sequence shown here is derived from an EMBL/GenBank/DDBJ whole genome shotgun (WGS) entry which is preliminary data.</text>
</comment>
<evidence type="ECO:0000313" key="2">
    <source>
        <dbReference type="EMBL" id="MBO8463733.1"/>
    </source>
</evidence>
<dbReference type="AlphaFoldDB" id="A0A9D9I0S1"/>
<organism evidence="2 3">
    <name type="scientific">Candidatus Scybalomonas excrementavium</name>
    <dbReference type="NCBI Taxonomy" id="2840943"/>
    <lineage>
        <taxon>Bacteria</taxon>
        <taxon>Bacillati</taxon>
        <taxon>Bacillota</taxon>
        <taxon>Clostridia</taxon>
        <taxon>Lachnospirales</taxon>
        <taxon>Lachnospiraceae</taxon>
        <taxon>Lachnospiraceae incertae sedis</taxon>
        <taxon>Candidatus Scybalomonas</taxon>
    </lineage>
</organism>